<name>A0ABY7R3S0_9PSED</name>
<dbReference type="GeneID" id="301039445"/>
<keyword evidence="2" id="KW-1185">Reference proteome</keyword>
<gene>
    <name evidence="1" type="ORF">PMC74_15095</name>
</gene>
<accession>A0ABY7R3S0</accession>
<sequence length="50" mass="5620">MGSPIVPKPIKAMVIMRPLVVEQHILDRLVHNEKYIVMILAITFCYGAVA</sequence>
<organism evidence="1 2">
    <name type="scientific">Pseudomonas capeferrum</name>
    <dbReference type="NCBI Taxonomy" id="1495066"/>
    <lineage>
        <taxon>Bacteria</taxon>
        <taxon>Pseudomonadati</taxon>
        <taxon>Pseudomonadota</taxon>
        <taxon>Gammaproteobacteria</taxon>
        <taxon>Pseudomonadales</taxon>
        <taxon>Pseudomonadaceae</taxon>
        <taxon>Pseudomonas</taxon>
    </lineage>
</organism>
<proteinExistence type="predicted"/>
<dbReference type="Proteomes" id="UP001214301">
    <property type="component" value="Chromosome"/>
</dbReference>
<reference evidence="1 2" key="1">
    <citation type="journal article" date="2020" name="Front. Microbiol.">
        <title>Toward Biorecycling: Isolation of a Soil Bacterium That Grows on a Polyurethane Oligomer and Monomer.</title>
        <authorList>
            <person name="Espinosa M.J.C."/>
            <person name="Blanco A.C."/>
            <person name="Schmidgall T."/>
            <person name="Atanasoff-Kardjalieff A.K."/>
            <person name="Kappelmeyer U."/>
            <person name="Tischler D."/>
            <person name="Pieper D.H."/>
            <person name="Heipieper H.J."/>
            <person name="Eberlein C."/>
        </authorList>
    </citation>
    <scope>NUCLEOTIDE SEQUENCE [LARGE SCALE GENOMIC DNA]</scope>
    <source>
        <strain evidence="1 2">TDA1</strain>
    </source>
</reference>
<dbReference type="RefSeq" id="WP_162181142.1">
    <property type="nucleotide sequence ID" value="NZ_CAXAPI010000009.1"/>
</dbReference>
<protein>
    <submittedName>
        <fullName evidence="1">Uncharacterized protein</fullName>
    </submittedName>
</protein>
<dbReference type="EMBL" id="CP116669">
    <property type="protein sequence ID" value="WCH98104.1"/>
    <property type="molecule type" value="Genomic_DNA"/>
</dbReference>
<evidence type="ECO:0000313" key="1">
    <source>
        <dbReference type="EMBL" id="WCH98104.1"/>
    </source>
</evidence>
<evidence type="ECO:0000313" key="2">
    <source>
        <dbReference type="Proteomes" id="UP001214301"/>
    </source>
</evidence>